<accession>A0A7T4R1T0</accession>
<dbReference type="GO" id="GO:0007156">
    <property type="term" value="P:homophilic cell adhesion via plasma membrane adhesion molecules"/>
    <property type="evidence" value="ECO:0007669"/>
    <property type="project" value="InterPro"/>
</dbReference>
<dbReference type="EMBL" id="CP066167">
    <property type="protein sequence ID" value="QQD18850.1"/>
    <property type="molecule type" value="Genomic_DNA"/>
</dbReference>
<dbReference type="SUPFAM" id="SSF49313">
    <property type="entry name" value="Cadherin-like"/>
    <property type="match status" value="2"/>
</dbReference>
<dbReference type="InterPro" id="IPR001343">
    <property type="entry name" value="Hemolysn_Ca-bd"/>
</dbReference>
<gene>
    <name evidence="4" type="ORF">I6N98_03005</name>
</gene>
<dbReference type="GO" id="GO:0005509">
    <property type="term" value="F:calcium ion binding"/>
    <property type="evidence" value="ECO:0007669"/>
    <property type="project" value="InterPro"/>
</dbReference>
<dbReference type="InterPro" id="IPR011049">
    <property type="entry name" value="Serralysin-like_metalloprot_C"/>
</dbReference>
<dbReference type="InterPro" id="IPR015919">
    <property type="entry name" value="Cadherin-like_sf"/>
</dbReference>
<evidence type="ECO:0000259" key="3">
    <source>
        <dbReference type="PROSITE" id="PS50268"/>
    </source>
</evidence>
<dbReference type="NCBIfam" id="NF012211">
    <property type="entry name" value="tand_rpt_95"/>
    <property type="match status" value="5"/>
</dbReference>
<evidence type="ECO:0000313" key="5">
    <source>
        <dbReference type="Proteomes" id="UP000596063"/>
    </source>
</evidence>
<protein>
    <submittedName>
        <fullName evidence="4">Tandem-95 repeat protein</fullName>
    </submittedName>
</protein>
<feature type="domain" description="Cadherin" evidence="3">
    <location>
        <begin position="436"/>
        <end position="551"/>
    </location>
</feature>
<dbReference type="Gene3D" id="2.60.40.3440">
    <property type="match status" value="2"/>
</dbReference>
<dbReference type="InterPro" id="IPR002126">
    <property type="entry name" value="Cadherin-like_dom"/>
</dbReference>
<reference evidence="4 5" key="1">
    <citation type="submission" date="2020-12" db="EMBL/GenBank/DDBJ databases">
        <authorList>
            <person name="Shan Y."/>
        </authorList>
    </citation>
    <scope>NUCLEOTIDE SEQUENCE [LARGE SCALE GENOMIC DNA]</scope>
    <source>
        <strain evidence="5">csc3.9</strain>
    </source>
</reference>
<dbReference type="Gene3D" id="2.150.10.10">
    <property type="entry name" value="Serralysin-like metalloprotease, C-terminal"/>
    <property type="match status" value="2"/>
</dbReference>
<dbReference type="SUPFAM" id="SSF51120">
    <property type="entry name" value="beta-Roll"/>
    <property type="match status" value="2"/>
</dbReference>
<evidence type="ECO:0000313" key="4">
    <source>
        <dbReference type="EMBL" id="QQD18850.1"/>
    </source>
</evidence>
<dbReference type="Gene3D" id="2.60.40.2810">
    <property type="match status" value="3"/>
</dbReference>
<feature type="compositionally biased region" description="Basic and acidic residues" evidence="2">
    <location>
        <begin position="45"/>
        <end position="62"/>
    </location>
</feature>
<name>A0A7T4R1T0_9GAMM</name>
<dbReference type="RefSeq" id="WP_198570336.1">
    <property type="nucleotide sequence ID" value="NZ_CP066167.1"/>
</dbReference>
<dbReference type="InterPro" id="IPR018511">
    <property type="entry name" value="Hemolysin-typ_Ca-bd_CS"/>
</dbReference>
<evidence type="ECO:0000256" key="2">
    <source>
        <dbReference type="SAM" id="MobiDB-lite"/>
    </source>
</evidence>
<feature type="compositionally biased region" description="Gly residues" evidence="2">
    <location>
        <begin position="130"/>
        <end position="140"/>
    </location>
</feature>
<dbReference type="Pfam" id="PF17963">
    <property type="entry name" value="Big_9"/>
    <property type="match status" value="5"/>
</dbReference>
<dbReference type="GO" id="GO:0016020">
    <property type="term" value="C:membrane"/>
    <property type="evidence" value="ECO:0007669"/>
    <property type="project" value="InterPro"/>
</dbReference>
<keyword evidence="1" id="KW-0106">Calcium</keyword>
<proteinExistence type="predicted"/>
<dbReference type="SMART" id="SM00736">
    <property type="entry name" value="CADG"/>
    <property type="match status" value="3"/>
</dbReference>
<dbReference type="PROSITE" id="PS00330">
    <property type="entry name" value="HEMOLYSIN_CALCIUM"/>
    <property type="match status" value="2"/>
</dbReference>
<dbReference type="PRINTS" id="PR00313">
    <property type="entry name" value="CABNDNGRPT"/>
</dbReference>
<dbReference type="Proteomes" id="UP000596063">
    <property type="component" value="Chromosome"/>
</dbReference>
<sequence>MNQDNLTTVITSQGHAQDIAMLDQLSIPVDQLVAALDEVVTRPLSWREEKEENDKEAKDPEQQAKQLAAADVIAVDIPMAASEGSLQNIDTSYQSGYSGYDGGSEGLPPVAVFGLGLLAVVGIAAALSGGGGSSSKGGGNPPVNSDPILDNIQSPIATNEDQSVTFNVSSNDPDGDTIQTNFTANNGTVNAVAGNPGQFEYTPNADFNGTDQITVEVTDGRGGFDSQTVVVNVAPVNDAPEAATLNSQTANGQTVIIDATTGASDPEGDPLTYQLNSQPSNGSVNIIAGSPGQYEYIPDQGFTGTDSFTVTISDDNGASINRTIQVQVGGNIAPEADAEQDVTLAEDTPTTIDIGATDANGDTLSYEITASPDNGSVESTGVPGEFEYTPNANFFGSDSFTVTVTDGNGGTVTQTVNLTITAVNDAPEADAFQNVSSPEGASVNIQVDATDVEGDTLSYAVVTDAANGTVVNNGNGSFTYTPTDGDFIGQDSFEVEISDGNGGTTTQEVRITVNADNDAPQVDDTQTVSTESAAPVTITVNATDAEGDPLSYGAGSASNGSVVPGSTPGQFIYRPDAGFAGEDSFEVIVSDGNGGTSTQTVTVTVADSEGTEYDLTPLAGPAIGLTDEADIIRGSVSDTGSTLNAGDSIDGQGGFDSLQISQSVDFTGFGGANPLSQGSLSNVEGLEISNTAGTSTTFNATGASGLEYLFLDANDESFIFDALSDTDLTFELEDADSVNPSNISSAVPTLSYQLNFGTDVNDNEDDSLTLILNDVGRRNVSQGRPDDGVAVIATDIENLTIVAQGQQNYIDLLPLADTKSITIGGEGELDTLTFNNAFNNGTGGDQTPFTSLSSVNASAALGDLTLALYSQTMMNSLRAGFGNDIIAAGNNIRSSTFLDGGDGEDILMLSGIDDVAGTPNATLTPDMRGFETLDLGLESSVATFTLSLSNTEGLQTVQVSNSNGIDGDAGAVTSTTIRDRGGEVLNLDFRELAGQTYNGNDNFTVQDSGELTISTISGNNNSSGSFADNVTAVAAPHVNLVIGADTTYSGIVTANAADSASIQIDAGGAIDSATLSVTSAETIAINGATDTEILGLSLLAENVTDLNVSGSAVINGLGDSNLNSIESIASTSLGGMDLTFTPATGAQAGIGAFSQTVNVDAESAVVATAAGLGLNVDIAAFLTGNGAADITGSSVLDNQISAGTGRNQITVVTGSGDDRVTLNEQFEANDGANINLDLGNGVVDTLVLTAASNNIESLTLSGVEFIESDPANGSLALAASAVSGQTITFTNFASTVFLGTSGEDTIDLSDITGAPTTRISGLGGDDVIIGTDGNDTIIGGGGADNMTGGLGDNTYVFTTGSVVAGETITFNNAGTETLRVNSSTEFFALNNGARLSAVDAITIVEGQTASFLVNQLSGNAAPVVSGNTGGAVETLEIHGTDSADTIDLEALQFTISNTAPVMVAVDAGVGADTVAGRNGIDNTYIYNTGDVGTGETIAFGDLDDTFVVESSTGFGAMNGGNSALTGLDTVELAEGTTATFNAAQLDGLTVAINGSGNNGGESLVVNGGNTPDTIDISTLNVDTNDVTVTVNAGQDDDTIIGSGADDILNGEGGLDSISGGLGADTMSGGANSDTFVHSMGDGVGPTATADNGANGLTNGDELGFGNGVDTILDFGNGDDLIDLDIGGAQLTKVLASQAFDVDLTDFGLQDNEYVVIRGDFGGTLGADDVFTVNDSTGSDLLLAFDANANNDGAGNPAIDTVDVEFILLSGAGGTVIDGTDFVV</sequence>
<keyword evidence="5" id="KW-1185">Reference proteome</keyword>
<evidence type="ECO:0000256" key="1">
    <source>
        <dbReference type="ARBA" id="ARBA00022837"/>
    </source>
</evidence>
<dbReference type="InterPro" id="IPR006644">
    <property type="entry name" value="Cadg"/>
</dbReference>
<dbReference type="Pfam" id="PF00353">
    <property type="entry name" value="HemolysinCabind"/>
    <property type="match status" value="2"/>
</dbReference>
<organism evidence="4 5">
    <name type="scientific">Spongiibacter nanhainus</name>
    <dbReference type="NCBI Taxonomy" id="2794344"/>
    <lineage>
        <taxon>Bacteria</taxon>
        <taxon>Pseudomonadati</taxon>
        <taxon>Pseudomonadota</taxon>
        <taxon>Gammaproteobacteria</taxon>
        <taxon>Cellvibrionales</taxon>
        <taxon>Spongiibacteraceae</taxon>
        <taxon>Spongiibacter</taxon>
    </lineage>
</organism>
<dbReference type="PROSITE" id="PS50268">
    <property type="entry name" value="CADHERIN_2"/>
    <property type="match status" value="1"/>
</dbReference>
<feature type="region of interest" description="Disordered" evidence="2">
    <location>
        <begin position="130"/>
        <end position="151"/>
    </location>
</feature>
<dbReference type="KEGG" id="snan:I6N98_03005"/>
<feature type="region of interest" description="Disordered" evidence="2">
    <location>
        <begin position="45"/>
        <end position="65"/>
    </location>
</feature>